<reference evidence="1 2" key="1">
    <citation type="submission" date="2019-03" db="EMBL/GenBank/DDBJ databases">
        <title>Pragia sp. nov. isolated from the gut tract of Carduelis flavirostris.</title>
        <authorList>
            <person name="Ge Y."/>
        </authorList>
    </citation>
    <scope>NUCLEOTIDE SEQUENCE [LARGE SCALE GENOMIC DNA]</scope>
    <source>
        <strain evidence="1 2">CF-458</strain>
    </source>
</reference>
<accession>A0A411WRB2</accession>
<dbReference type="GO" id="GO:0004497">
    <property type="term" value="F:monooxygenase activity"/>
    <property type="evidence" value="ECO:0007669"/>
    <property type="project" value="UniProtKB-KW"/>
</dbReference>
<dbReference type="NCBIfam" id="NF008333">
    <property type="entry name" value="PRK11118.1"/>
    <property type="match status" value="1"/>
</dbReference>
<dbReference type="AlphaFoldDB" id="A0A411WRB2"/>
<gene>
    <name evidence="1" type="ORF">EKN56_06760</name>
</gene>
<name>A0A411WRB2_9GAMM</name>
<dbReference type="SUPFAM" id="SSF54909">
    <property type="entry name" value="Dimeric alpha+beta barrel"/>
    <property type="match status" value="1"/>
</dbReference>
<dbReference type="OrthoDB" id="1440627at2"/>
<evidence type="ECO:0000313" key="1">
    <source>
        <dbReference type="EMBL" id="QBH98702.1"/>
    </source>
</evidence>
<sequence length="102" mass="11482">MTVLLQVDFSMPAEMLGDNLSKSAVSLAESINNEPGFISKIWTENLQTEEAGGIYLFTDRESAERYWEMHQKRIASFGVKSANCKIFDINLPLTKITHGQVE</sequence>
<keyword evidence="1" id="KW-0503">Monooxygenase</keyword>
<dbReference type="Proteomes" id="UP000293154">
    <property type="component" value="Chromosome"/>
</dbReference>
<dbReference type="PANTHER" id="PTHR39169">
    <property type="match status" value="1"/>
</dbReference>
<dbReference type="EMBL" id="CP034752">
    <property type="protein sequence ID" value="QBH98702.1"/>
    <property type="molecule type" value="Genomic_DNA"/>
</dbReference>
<proteinExistence type="predicted"/>
<dbReference type="Gene3D" id="3.30.70.100">
    <property type="match status" value="1"/>
</dbReference>
<organism evidence="1 2">
    <name type="scientific">Limnobaculum zhutongyuii</name>
    <dbReference type="NCBI Taxonomy" id="2498113"/>
    <lineage>
        <taxon>Bacteria</taxon>
        <taxon>Pseudomonadati</taxon>
        <taxon>Pseudomonadota</taxon>
        <taxon>Gammaproteobacteria</taxon>
        <taxon>Enterobacterales</taxon>
        <taxon>Budviciaceae</taxon>
        <taxon>Limnobaculum</taxon>
    </lineage>
</organism>
<protein>
    <submittedName>
        <fullName evidence="1">Monooxygenase</fullName>
    </submittedName>
</protein>
<dbReference type="InterPro" id="IPR011008">
    <property type="entry name" value="Dimeric_a/b-barrel"/>
</dbReference>
<keyword evidence="2" id="KW-1185">Reference proteome</keyword>
<evidence type="ECO:0000313" key="2">
    <source>
        <dbReference type="Proteomes" id="UP000293154"/>
    </source>
</evidence>
<dbReference type="Pfam" id="PF08803">
    <property type="entry name" value="ydhR"/>
    <property type="match status" value="1"/>
</dbReference>
<dbReference type="PANTHER" id="PTHR39169:SF1">
    <property type="entry name" value="MONOOXYGENASE YDHR-RELATED"/>
    <property type="match status" value="1"/>
</dbReference>
<dbReference type="InterPro" id="IPR014910">
    <property type="entry name" value="YdhR"/>
</dbReference>
<keyword evidence="1" id="KW-0560">Oxidoreductase</keyword>
<dbReference type="KEGG" id="prag:EKN56_06760"/>